<organism evidence="3 4">
    <name type="scientific">Potamilus streckersoni</name>
    <dbReference type="NCBI Taxonomy" id="2493646"/>
    <lineage>
        <taxon>Eukaryota</taxon>
        <taxon>Metazoa</taxon>
        <taxon>Spiralia</taxon>
        <taxon>Lophotrochozoa</taxon>
        <taxon>Mollusca</taxon>
        <taxon>Bivalvia</taxon>
        <taxon>Autobranchia</taxon>
        <taxon>Heteroconchia</taxon>
        <taxon>Palaeoheterodonta</taxon>
        <taxon>Unionida</taxon>
        <taxon>Unionoidea</taxon>
        <taxon>Unionidae</taxon>
        <taxon>Ambleminae</taxon>
        <taxon>Lampsilini</taxon>
        <taxon>Potamilus</taxon>
    </lineage>
</organism>
<evidence type="ECO:0000256" key="2">
    <source>
        <dbReference type="SAM" id="SignalP"/>
    </source>
</evidence>
<reference evidence="3" key="1">
    <citation type="journal article" date="2021" name="Genome Biol. Evol.">
        <title>A High-Quality Reference Genome for a Parasitic Bivalve with Doubly Uniparental Inheritance (Bivalvia: Unionida).</title>
        <authorList>
            <person name="Smith C.H."/>
        </authorList>
    </citation>
    <scope>NUCLEOTIDE SEQUENCE</scope>
    <source>
        <strain evidence="3">CHS0354</strain>
    </source>
</reference>
<dbReference type="InterPro" id="IPR011992">
    <property type="entry name" value="EF-hand-dom_pair"/>
</dbReference>
<reference evidence="3" key="2">
    <citation type="journal article" date="2021" name="Genome Biol. Evol.">
        <title>Developing a high-quality reference genome for a parasitic bivalve with doubly uniparental inheritance (Bivalvia: Unionida).</title>
        <authorList>
            <person name="Smith C.H."/>
        </authorList>
    </citation>
    <scope>NUCLEOTIDE SEQUENCE</scope>
    <source>
        <strain evidence="3">CHS0354</strain>
        <tissue evidence="3">Mantle</tissue>
    </source>
</reference>
<dbReference type="EMBL" id="JAEAOA010001465">
    <property type="protein sequence ID" value="KAK3601116.1"/>
    <property type="molecule type" value="Genomic_DNA"/>
</dbReference>
<dbReference type="Proteomes" id="UP001195483">
    <property type="component" value="Unassembled WGS sequence"/>
</dbReference>
<feature type="signal peptide" evidence="2">
    <location>
        <begin position="1"/>
        <end position="25"/>
    </location>
</feature>
<evidence type="ECO:0000313" key="3">
    <source>
        <dbReference type="EMBL" id="KAK3601116.1"/>
    </source>
</evidence>
<name>A0AAE0SZT5_9BIVA</name>
<keyword evidence="1" id="KW-0106">Calcium</keyword>
<protein>
    <submittedName>
        <fullName evidence="3">Uncharacterized protein</fullName>
    </submittedName>
</protein>
<keyword evidence="4" id="KW-1185">Reference proteome</keyword>
<dbReference type="PROSITE" id="PS00018">
    <property type="entry name" value="EF_HAND_1"/>
    <property type="match status" value="2"/>
</dbReference>
<dbReference type="InterPro" id="IPR018247">
    <property type="entry name" value="EF_Hand_1_Ca_BS"/>
</dbReference>
<gene>
    <name evidence="3" type="ORF">CHS0354_024836</name>
</gene>
<sequence>MGKNSDLLAALFLCILFTQQNNIHGQMSKFDDGIHQKLMGLFMLTDRSKKDGYIKLDEFISIVLDKDFNGDNSISRQEWISVDAGIGLFDGATANRIFEAFDTDKNDAVTLPDVIATFNTIDATVRRDGKITAFEFLIAYIRLSTTIPNKKIF</sequence>
<evidence type="ECO:0000313" key="4">
    <source>
        <dbReference type="Proteomes" id="UP001195483"/>
    </source>
</evidence>
<evidence type="ECO:0000256" key="1">
    <source>
        <dbReference type="ARBA" id="ARBA00022837"/>
    </source>
</evidence>
<dbReference type="SUPFAM" id="SSF47473">
    <property type="entry name" value="EF-hand"/>
    <property type="match status" value="1"/>
</dbReference>
<proteinExistence type="predicted"/>
<feature type="chain" id="PRO_5042279132" evidence="2">
    <location>
        <begin position="26"/>
        <end position="153"/>
    </location>
</feature>
<comment type="caution">
    <text evidence="3">The sequence shown here is derived from an EMBL/GenBank/DDBJ whole genome shotgun (WGS) entry which is preliminary data.</text>
</comment>
<reference evidence="3" key="3">
    <citation type="submission" date="2023-05" db="EMBL/GenBank/DDBJ databases">
        <authorList>
            <person name="Smith C.H."/>
        </authorList>
    </citation>
    <scope>NUCLEOTIDE SEQUENCE</scope>
    <source>
        <strain evidence="3">CHS0354</strain>
        <tissue evidence="3">Mantle</tissue>
    </source>
</reference>
<keyword evidence="2" id="KW-0732">Signal</keyword>
<dbReference type="Gene3D" id="1.10.238.10">
    <property type="entry name" value="EF-hand"/>
    <property type="match status" value="1"/>
</dbReference>
<dbReference type="AlphaFoldDB" id="A0AAE0SZT5"/>
<accession>A0AAE0SZT5</accession>